<dbReference type="Gene3D" id="3.20.20.80">
    <property type="entry name" value="Glycosidases"/>
    <property type="match status" value="1"/>
</dbReference>
<gene>
    <name evidence="3" type="ORF">CU102_00425</name>
</gene>
<accession>A0A2P7BVT9</accession>
<comment type="caution">
    <text evidence="3">The sequence shown here is derived from an EMBL/GenBank/DDBJ whole genome shotgun (WGS) entry which is preliminary data.</text>
</comment>
<feature type="domain" description="GTA TIM-barrel-like" evidence="2">
    <location>
        <begin position="384"/>
        <end position="673"/>
    </location>
</feature>
<name>A0A2P7BVT9_9HYPH</name>
<dbReference type="InterPro" id="IPR025195">
    <property type="entry name" value="GTA_TIM_dom"/>
</dbReference>
<dbReference type="OrthoDB" id="8445115at2"/>
<evidence type="ECO:0000313" key="3">
    <source>
        <dbReference type="EMBL" id="PSH70563.1"/>
    </source>
</evidence>
<dbReference type="EMBL" id="PGGO01000001">
    <property type="protein sequence ID" value="PSH70563.1"/>
    <property type="molecule type" value="Genomic_DNA"/>
</dbReference>
<proteinExistence type="predicted"/>
<reference evidence="4" key="1">
    <citation type="submission" date="2017-11" db="EMBL/GenBank/DDBJ databases">
        <authorList>
            <person name="Kuznetsova I."/>
            <person name="Sazanova A."/>
            <person name="Chirak E."/>
            <person name="Safronova V."/>
            <person name="Willems A."/>
        </authorList>
    </citation>
    <scope>NUCLEOTIDE SEQUENCE [LARGE SCALE GENOMIC DNA]</scope>
    <source>
        <strain evidence="4">STM 196</strain>
    </source>
</reference>
<evidence type="ECO:0000313" key="4">
    <source>
        <dbReference type="Proteomes" id="UP000241444"/>
    </source>
</evidence>
<dbReference type="Proteomes" id="UP000241444">
    <property type="component" value="Unassembled WGS sequence"/>
</dbReference>
<dbReference type="Pfam" id="PF03237">
    <property type="entry name" value="Terminase_6N"/>
    <property type="match status" value="1"/>
</dbReference>
<keyword evidence="4" id="KW-1185">Reference proteome</keyword>
<protein>
    <recommendedName>
        <fullName evidence="2">GTA TIM-barrel-like domain-containing protein</fullName>
    </recommendedName>
</protein>
<feature type="compositionally biased region" description="Basic and acidic residues" evidence="1">
    <location>
        <begin position="10"/>
        <end position="22"/>
    </location>
</feature>
<dbReference type="Pfam" id="PF13547">
    <property type="entry name" value="GTA_TIM"/>
    <property type="match status" value="1"/>
</dbReference>
<evidence type="ECO:0000259" key="2">
    <source>
        <dbReference type="Pfam" id="PF13547"/>
    </source>
</evidence>
<evidence type="ECO:0000256" key="1">
    <source>
        <dbReference type="SAM" id="MobiDB-lite"/>
    </source>
</evidence>
<sequence length="737" mass="81259">MKGSMNLPTSEREIWSERNLDDRETQAVEPEWMFRGRTAQQPPRADWQTWLILGGRGPGKTRMGAEWVNGVVQAYRPFSDARSCNVALVGETLADAREVMIDGPSGIMAVSRAGRPRYEMARWRLLWTNGATAAMFSSEDPDSLRGPQFDAAWCDGSVARDLKAVALIPGATEFGLSPQLVTDEPSKGETRRLNRNCLRDQSDWQASMDELQALSPLLKHVAIVVPWFGTDLRAGQCLIKPGVMDRAGHKESSNWRGGISRDDAHLISRAGNGAAYGGTPSDQSVIAAIRDAKARGLSVMFYPFVTMDIRADNQLPDPYGGTRQAAYPWRGRITCHPAPYRPGSVNGTAAAAGQVAAFLGGVNRRAFFRSRMVDSFTAGRKKDWGYRRMVLHLAHLAVIAGGVDSFLLGSELCSLTMIRDQSNGFPFVNALCDLASELRDVLGGACKLTYGADWTEYFGHHPQDGSGDVYFHLDPLWAHPAIDAVGIDNYMPLSDWRDEDYSIPNPDGFATPYDLNGLLGQIASGEGFDWYYTSDNARSSRTRTPIADGSGKPWVYRYKDLAGWGQNAHYNRVGGVESAVPTEWQPSGKPIWFTELGCPATDKGPNQPNVFPDMKSSEGAFPYFSDHGRCDLAQNRFLRAHFGHWNAGNGAGMLDSDRIYVWAWETRPFPEFPLRKSLWSDGDNWTSGHWLNGRLSGVALDELMAALAADFGAMNVDANHGTEVMMMCFATDNRACH</sequence>
<feature type="region of interest" description="Disordered" evidence="1">
    <location>
        <begin position="1"/>
        <end position="22"/>
    </location>
</feature>
<organism evidence="3 4">
    <name type="scientific">Phyllobacterium brassicacearum</name>
    <dbReference type="NCBI Taxonomy" id="314235"/>
    <lineage>
        <taxon>Bacteria</taxon>
        <taxon>Pseudomonadati</taxon>
        <taxon>Pseudomonadota</taxon>
        <taxon>Alphaproteobacteria</taxon>
        <taxon>Hyphomicrobiales</taxon>
        <taxon>Phyllobacteriaceae</taxon>
        <taxon>Phyllobacterium</taxon>
    </lineage>
</organism>
<dbReference type="CDD" id="cd19607">
    <property type="entry name" value="GTA_TIM-barrel-like"/>
    <property type="match status" value="1"/>
</dbReference>
<dbReference type="AlphaFoldDB" id="A0A2P7BVT9"/>